<name>W9L058_FUSOX</name>
<accession>W9L058</accession>
<gene>
    <name evidence="2" type="ORF">FOZG_00804</name>
</gene>
<reference evidence="2" key="1">
    <citation type="submission" date="2011-06" db="EMBL/GenBank/DDBJ databases">
        <title>The Genome Sequence of Fusarium oxysporum Fo47.</title>
        <authorList>
            <consortium name="The Broad Institute Genome Sequencing Platform"/>
            <person name="Ma L.-J."/>
            <person name="Gale L.R."/>
            <person name="Schwartz D.C."/>
            <person name="Zhou S."/>
            <person name="Corby-Kistler H."/>
            <person name="Young S.K."/>
            <person name="Zeng Q."/>
            <person name="Gargeya S."/>
            <person name="Fitzgerald M."/>
            <person name="Haas B."/>
            <person name="Abouelleil A."/>
            <person name="Alvarado L."/>
            <person name="Arachchi H.M."/>
            <person name="Berlin A."/>
            <person name="Brown A."/>
            <person name="Chapman S.B."/>
            <person name="Chen Z."/>
            <person name="Dunbar C."/>
            <person name="Freedman E."/>
            <person name="Gearin G."/>
            <person name="Gellesch M."/>
            <person name="Goldberg J."/>
            <person name="Griggs A."/>
            <person name="Gujja S."/>
            <person name="Heiman D."/>
            <person name="Howarth C."/>
            <person name="Larson L."/>
            <person name="Lui A."/>
            <person name="MacDonald P.J.P."/>
            <person name="Mehta T."/>
            <person name="Montmayeur A."/>
            <person name="Murphy C."/>
            <person name="Neiman D."/>
            <person name="Pearson M."/>
            <person name="Priest M."/>
            <person name="Roberts A."/>
            <person name="Saif S."/>
            <person name="Shea T."/>
            <person name="Shenoy N."/>
            <person name="Sisk P."/>
            <person name="Stolte C."/>
            <person name="Sykes S."/>
            <person name="Wortman J."/>
            <person name="Nusbaum C."/>
            <person name="Birren B."/>
        </authorList>
    </citation>
    <scope>NUCLEOTIDE SEQUENCE [LARGE SCALE GENOMIC DNA]</scope>
    <source>
        <strain evidence="2">Fo47</strain>
    </source>
</reference>
<dbReference type="HOGENOM" id="CLU_2333703_0_0_1"/>
<feature type="region of interest" description="Disordered" evidence="1">
    <location>
        <begin position="1"/>
        <end position="34"/>
    </location>
</feature>
<sequence>MDNAKNQPLSSFIPPRHSGQTPVNLTLPRANEAPKTKAASIADSLFACPWTTPTDTNNKLYQAPKRPLLSSHPLARTSPGTGSSNSASYAYLLFPDMT</sequence>
<dbReference type="Proteomes" id="UP000030766">
    <property type="component" value="Unassembled WGS sequence"/>
</dbReference>
<dbReference type="AlphaFoldDB" id="W9L058"/>
<proteinExistence type="predicted"/>
<protein>
    <submittedName>
        <fullName evidence="2">Uncharacterized protein</fullName>
    </submittedName>
</protein>
<organism evidence="2">
    <name type="scientific">Fusarium oxysporum Fo47</name>
    <dbReference type="NCBI Taxonomy" id="660027"/>
    <lineage>
        <taxon>Eukaryota</taxon>
        <taxon>Fungi</taxon>
        <taxon>Dikarya</taxon>
        <taxon>Ascomycota</taxon>
        <taxon>Pezizomycotina</taxon>
        <taxon>Sordariomycetes</taxon>
        <taxon>Hypocreomycetidae</taxon>
        <taxon>Hypocreales</taxon>
        <taxon>Nectriaceae</taxon>
        <taxon>Fusarium</taxon>
        <taxon>Fusarium oxysporum species complex</taxon>
    </lineage>
</organism>
<dbReference type="VEuPathDB" id="FungiDB:FOZG_00804"/>
<evidence type="ECO:0000313" key="2">
    <source>
        <dbReference type="EMBL" id="EWZ50142.1"/>
    </source>
</evidence>
<reference evidence="2" key="2">
    <citation type="submission" date="2012-06" db="EMBL/GenBank/DDBJ databases">
        <title>Annotation of the Genome Sequence of Fusarium oxysporum Fo47.</title>
        <authorList>
            <consortium name="The Broad Institute Genomics Platform"/>
            <person name="Ma L.-J."/>
            <person name="Corby-Kistler H."/>
            <person name="Broz K."/>
            <person name="Gale L.R."/>
            <person name="Jonkers W."/>
            <person name="O'Donnell K."/>
            <person name="Ploetz R."/>
            <person name="Steinberg C."/>
            <person name="Schwartz D.C."/>
            <person name="VanEtten H."/>
            <person name="Zhou S."/>
            <person name="Young S.K."/>
            <person name="Zeng Q."/>
            <person name="Gargeya S."/>
            <person name="Fitzgerald M."/>
            <person name="Abouelleil A."/>
            <person name="Alvarado L."/>
            <person name="Chapman S.B."/>
            <person name="Gainer-Dewar J."/>
            <person name="Goldberg J."/>
            <person name="Griggs A."/>
            <person name="Gujja S."/>
            <person name="Hansen M."/>
            <person name="Howarth C."/>
            <person name="Imamovic A."/>
            <person name="Ireland A."/>
            <person name="Larimer J."/>
            <person name="McCowan C."/>
            <person name="Murphy C."/>
            <person name="Pearson M."/>
            <person name="Poon T.W."/>
            <person name="Priest M."/>
            <person name="Roberts A."/>
            <person name="Saif S."/>
            <person name="Shea T."/>
            <person name="Sykes S."/>
            <person name="Wortman J."/>
            <person name="Nusbaum C."/>
            <person name="Birren B."/>
        </authorList>
    </citation>
    <scope>NUCLEOTIDE SEQUENCE</scope>
    <source>
        <strain evidence="2">Fo47</strain>
    </source>
</reference>
<evidence type="ECO:0000256" key="1">
    <source>
        <dbReference type="SAM" id="MobiDB-lite"/>
    </source>
</evidence>
<dbReference type="EMBL" id="JH717896">
    <property type="protein sequence ID" value="EWZ50142.1"/>
    <property type="molecule type" value="Genomic_DNA"/>
</dbReference>
<feature type="compositionally biased region" description="Polar residues" evidence="1">
    <location>
        <begin position="1"/>
        <end position="10"/>
    </location>
</feature>